<dbReference type="AlphaFoldDB" id="A0A5M7BPQ6"/>
<keyword evidence="3" id="KW-1185">Reference proteome</keyword>
<evidence type="ECO:0000256" key="1">
    <source>
        <dbReference type="SAM" id="MobiDB-lite"/>
    </source>
</evidence>
<feature type="region of interest" description="Disordered" evidence="1">
    <location>
        <begin position="47"/>
        <end position="67"/>
    </location>
</feature>
<proteinExistence type="predicted"/>
<dbReference type="OrthoDB" id="5226089at2"/>
<dbReference type="Proteomes" id="UP000323946">
    <property type="component" value="Unassembled WGS sequence"/>
</dbReference>
<sequence>MRGSRGGAEQTDGNLRDGEIVVTWTVADAELVRHRVDRERIFPAAPRVRKGRTAGSAEDIPGPRGRT</sequence>
<organism evidence="2 3">
    <name type="scientific">Saccharopolyspora hirsuta</name>
    <dbReference type="NCBI Taxonomy" id="1837"/>
    <lineage>
        <taxon>Bacteria</taxon>
        <taxon>Bacillati</taxon>
        <taxon>Actinomycetota</taxon>
        <taxon>Actinomycetes</taxon>
        <taxon>Pseudonocardiales</taxon>
        <taxon>Pseudonocardiaceae</taxon>
        <taxon>Saccharopolyspora</taxon>
    </lineage>
</organism>
<accession>A0A5M7BPQ6</accession>
<evidence type="ECO:0000313" key="2">
    <source>
        <dbReference type="EMBL" id="KAA5831799.1"/>
    </source>
</evidence>
<evidence type="ECO:0000313" key="3">
    <source>
        <dbReference type="Proteomes" id="UP000323946"/>
    </source>
</evidence>
<protein>
    <submittedName>
        <fullName evidence="2">Uncharacterized protein</fullName>
    </submittedName>
</protein>
<comment type="caution">
    <text evidence="2">The sequence shown here is derived from an EMBL/GenBank/DDBJ whole genome shotgun (WGS) entry which is preliminary data.</text>
</comment>
<dbReference type="EMBL" id="VWPH01000008">
    <property type="protein sequence ID" value="KAA5831799.1"/>
    <property type="molecule type" value="Genomic_DNA"/>
</dbReference>
<dbReference type="RefSeq" id="WP_150067943.1">
    <property type="nucleotide sequence ID" value="NZ_JBEPDJ010000001.1"/>
</dbReference>
<name>A0A5M7BPQ6_SACHI</name>
<gene>
    <name evidence="2" type="ORF">F1721_18330</name>
</gene>
<reference evidence="2 3" key="1">
    <citation type="submission" date="2019-09" db="EMBL/GenBank/DDBJ databases">
        <title>Draft genome sequence of the thermophilic Saccharopolyspora hirsuta VKM Ac-666T.</title>
        <authorList>
            <person name="Lobastova T.G."/>
            <person name="Fokina V."/>
            <person name="Bragin E.Y."/>
            <person name="Shtratnikova V.Y."/>
            <person name="Starodumova I.P."/>
            <person name="Tarlachkov S.V."/>
            <person name="Donova M.V."/>
        </authorList>
    </citation>
    <scope>NUCLEOTIDE SEQUENCE [LARGE SCALE GENOMIC DNA]</scope>
    <source>
        <strain evidence="2 3">VKM Ac-666</strain>
    </source>
</reference>